<dbReference type="GO" id="GO:0008270">
    <property type="term" value="F:zinc ion binding"/>
    <property type="evidence" value="ECO:0007669"/>
    <property type="project" value="UniProtKB-KW"/>
</dbReference>
<keyword evidence="5" id="KW-0472">Membrane</keyword>
<dbReference type="EMBL" id="JABFUD020000021">
    <property type="protein sequence ID" value="KAI5063286.1"/>
    <property type="molecule type" value="Genomic_DNA"/>
</dbReference>
<dbReference type="InterPro" id="IPR001841">
    <property type="entry name" value="Znf_RING"/>
</dbReference>
<dbReference type="SMART" id="SM00184">
    <property type="entry name" value="RING"/>
    <property type="match status" value="1"/>
</dbReference>
<dbReference type="Proteomes" id="UP000886520">
    <property type="component" value="Chromosome 21"/>
</dbReference>
<dbReference type="PROSITE" id="PS50089">
    <property type="entry name" value="ZF_RING_2"/>
    <property type="match status" value="1"/>
</dbReference>
<reference evidence="7" key="1">
    <citation type="submission" date="2021-01" db="EMBL/GenBank/DDBJ databases">
        <title>Adiantum capillus-veneris genome.</title>
        <authorList>
            <person name="Fang Y."/>
            <person name="Liao Q."/>
        </authorList>
    </citation>
    <scope>NUCLEOTIDE SEQUENCE</scope>
    <source>
        <strain evidence="7">H3</strain>
        <tissue evidence="7">Leaf</tissue>
    </source>
</reference>
<dbReference type="CDD" id="cd16461">
    <property type="entry name" value="RING-H2_EL5-like"/>
    <property type="match status" value="1"/>
</dbReference>
<evidence type="ECO:0000256" key="1">
    <source>
        <dbReference type="ARBA" id="ARBA00022723"/>
    </source>
</evidence>
<dbReference type="PANTHER" id="PTHR45798">
    <property type="entry name" value="RING-H2 FINGER PROTEIN ATL61-RELATED-RELATED"/>
    <property type="match status" value="1"/>
</dbReference>
<evidence type="ECO:0000313" key="7">
    <source>
        <dbReference type="EMBL" id="KAI5063286.1"/>
    </source>
</evidence>
<name>A0A9D4UAA3_ADICA</name>
<keyword evidence="2 4" id="KW-0863">Zinc-finger</keyword>
<organism evidence="7 8">
    <name type="scientific">Adiantum capillus-veneris</name>
    <name type="common">Maidenhair fern</name>
    <dbReference type="NCBI Taxonomy" id="13818"/>
    <lineage>
        <taxon>Eukaryota</taxon>
        <taxon>Viridiplantae</taxon>
        <taxon>Streptophyta</taxon>
        <taxon>Embryophyta</taxon>
        <taxon>Tracheophyta</taxon>
        <taxon>Polypodiopsida</taxon>
        <taxon>Polypodiidae</taxon>
        <taxon>Polypodiales</taxon>
        <taxon>Pteridineae</taxon>
        <taxon>Pteridaceae</taxon>
        <taxon>Vittarioideae</taxon>
        <taxon>Adiantum</taxon>
    </lineage>
</organism>
<feature type="domain" description="RING-type" evidence="6">
    <location>
        <begin position="112"/>
        <end position="154"/>
    </location>
</feature>
<keyword evidence="8" id="KW-1185">Reference proteome</keyword>
<proteinExistence type="predicted"/>
<dbReference type="Pfam" id="PF13639">
    <property type="entry name" value="zf-RING_2"/>
    <property type="match status" value="1"/>
</dbReference>
<keyword evidence="5" id="KW-1133">Transmembrane helix</keyword>
<evidence type="ECO:0000313" key="8">
    <source>
        <dbReference type="Proteomes" id="UP000886520"/>
    </source>
</evidence>
<dbReference type="PANTHER" id="PTHR45798:SF97">
    <property type="entry name" value="ALCOHOL-SENSITIVE RING FINGER PROTEIN 1"/>
    <property type="match status" value="1"/>
</dbReference>
<dbReference type="InterPro" id="IPR052788">
    <property type="entry name" value="RING-type_E3_ligase_ATL"/>
</dbReference>
<dbReference type="InterPro" id="IPR013083">
    <property type="entry name" value="Znf_RING/FYVE/PHD"/>
</dbReference>
<dbReference type="AlphaFoldDB" id="A0A9D4UAA3"/>
<evidence type="ECO:0000256" key="3">
    <source>
        <dbReference type="ARBA" id="ARBA00022833"/>
    </source>
</evidence>
<dbReference type="OrthoDB" id="8062037at2759"/>
<evidence type="ECO:0000256" key="2">
    <source>
        <dbReference type="ARBA" id="ARBA00022771"/>
    </source>
</evidence>
<keyword evidence="5" id="KW-0812">Transmembrane</keyword>
<dbReference type="SUPFAM" id="SSF57850">
    <property type="entry name" value="RING/U-box"/>
    <property type="match status" value="1"/>
</dbReference>
<keyword evidence="3" id="KW-0862">Zinc</keyword>
<accession>A0A9D4UAA3</accession>
<feature type="transmembrane region" description="Helical" evidence="5">
    <location>
        <begin position="38"/>
        <end position="63"/>
    </location>
</feature>
<evidence type="ECO:0000256" key="5">
    <source>
        <dbReference type="SAM" id="Phobius"/>
    </source>
</evidence>
<gene>
    <name evidence="7" type="ORF">GOP47_0021833</name>
</gene>
<keyword evidence="1" id="KW-0479">Metal-binding</keyword>
<evidence type="ECO:0000256" key="4">
    <source>
        <dbReference type="PROSITE-ProRule" id="PRU00175"/>
    </source>
</evidence>
<protein>
    <recommendedName>
        <fullName evidence="6">RING-type domain-containing protein</fullName>
    </recommendedName>
</protein>
<sequence>MEPEVGGAGQQEASGLSGVSYYNGRIRAPPPSRLDTNILIVTSSLFAVLLLALCMHFTFRWALLHLCRISPRPADSAPPSAPALHIDSLPSTLYHPPADSARSTHATLAPICPICLSDFADGERIRVLPSCQHGFHVTCIDTWLAQHTSCPTCRGSLLEPVPVERHVCLHILITKGKDKEVFKESPLKGCERDGSRRDFQIELYISNFNKEMRDIEDSS</sequence>
<evidence type="ECO:0000259" key="6">
    <source>
        <dbReference type="PROSITE" id="PS50089"/>
    </source>
</evidence>
<dbReference type="Gene3D" id="3.30.40.10">
    <property type="entry name" value="Zinc/RING finger domain, C3HC4 (zinc finger)"/>
    <property type="match status" value="1"/>
</dbReference>
<comment type="caution">
    <text evidence="7">The sequence shown here is derived from an EMBL/GenBank/DDBJ whole genome shotgun (WGS) entry which is preliminary data.</text>
</comment>